<dbReference type="KEGG" id="reh:PHG117"/>
<protein>
    <submittedName>
        <fullName evidence="2">Uncharacterized protein</fullName>
    </submittedName>
</protein>
<dbReference type="Proteomes" id="UP000008210">
    <property type="component" value="Plasmid megaplasmid pHG1"/>
</dbReference>
<reference evidence="2 3" key="1">
    <citation type="journal article" date="2003" name="J. Mol. Biol.">
        <title>Complete nucleotide sequence of pHG1: a Ralstonia eutropha H16 megaplasmid encoding key enzymes of H(2)-based lithoautotrophy and anaerobiosis.</title>
        <authorList>
            <person name="Schwartz E."/>
            <person name="Henne A."/>
            <person name="Cramm R."/>
            <person name="Eitinger T."/>
            <person name="Friedrich B."/>
            <person name="Gottschalk G."/>
        </authorList>
    </citation>
    <scope>NUCLEOTIDE SEQUENCE [LARGE SCALE GENOMIC DNA]</scope>
    <source>
        <strain evidence="3">ATCC 17699 / DSM 428 / KCTC 22496 / NCIMB 10442 / H16 / Stanier 337</strain>
        <plasmid evidence="2 3">megaplasmid pHG1</plasmid>
    </source>
</reference>
<dbReference type="HOGENOM" id="CLU_2521974_0_0_4"/>
<accession>Q7WXK7</accession>
<proteinExistence type="predicted"/>
<evidence type="ECO:0000313" key="2">
    <source>
        <dbReference type="EMBL" id="AAP85870.1"/>
    </source>
</evidence>
<keyword evidence="3" id="KW-1185">Reference proteome</keyword>
<keyword evidence="2" id="KW-0614">Plasmid</keyword>
<evidence type="ECO:0000313" key="3">
    <source>
        <dbReference type="Proteomes" id="UP000008210"/>
    </source>
</evidence>
<dbReference type="EMBL" id="AY305378">
    <property type="protein sequence ID" value="AAP85870.1"/>
    <property type="molecule type" value="Genomic_DNA"/>
</dbReference>
<evidence type="ECO:0000256" key="1">
    <source>
        <dbReference type="SAM" id="MobiDB-lite"/>
    </source>
</evidence>
<gene>
    <name evidence="2" type="ordered locus">PHG117</name>
</gene>
<organism evidence="2 3">
    <name type="scientific">Cupriavidus necator (strain ATCC 17699 / DSM 428 / KCTC 22496 / NCIMB 10442 / H16 / Stanier 337)</name>
    <name type="common">Ralstonia eutropha</name>
    <dbReference type="NCBI Taxonomy" id="381666"/>
    <lineage>
        <taxon>Bacteria</taxon>
        <taxon>Pseudomonadati</taxon>
        <taxon>Pseudomonadota</taxon>
        <taxon>Betaproteobacteria</taxon>
        <taxon>Burkholderiales</taxon>
        <taxon>Burkholderiaceae</taxon>
        <taxon>Cupriavidus</taxon>
    </lineage>
</organism>
<dbReference type="PATRIC" id="fig|381666.6.peg.87"/>
<name>Q7WXK7_CUPNH</name>
<sequence>MPPYSPWRARQRTGANVDRVDAEARRGHAGIEQGYGDRIGFEAVVVPETLFFRHREALLVLARFAAERANAEGTRTLLPLLPGG</sequence>
<geneLocation type="plasmid" evidence="2 3">
    <name>megaplasmid pHG1</name>
</geneLocation>
<dbReference type="AlphaFoldDB" id="Q7WXK7"/>
<feature type="region of interest" description="Disordered" evidence="1">
    <location>
        <begin position="1"/>
        <end position="21"/>
    </location>
</feature>